<dbReference type="Proteomes" id="UP000237438">
    <property type="component" value="Unassembled WGS sequence"/>
</dbReference>
<dbReference type="GO" id="GO:0016787">
    <property type="term" value="F:hydrolase activity"/>
    <property type="evidence" value="ECO:0007669"/>
    <property type="project" value="UniProtKB-KW"/>
</dbReference>
<feature type="non-terminal residue" evidence="3">
    <location>
        <position position="161"/>
    </location>
</feature>
<keyword evidence="4" id="KW-1185">Reference proteome</keyword>
<reference evidence="3 4" key="1">
    <citation type="submission" date="2017-10" db="EMBL/GenBank/DDBJ databases">
        <title>Development of genomic resources for the powdery mildew, Erysiphe pulchra.</title>
        <authorList>
            <person name="Wadl P.A."/>
            <person name="Mack B.M."/>
            <person name="Moore G."/>
            <person name="Beltz S.B."/>
        </authorList>
    </citation>
    <scope>NUCLEOTIDE SEQUENCE [LARGE SCALE GENOMIC DNA]</scope>
    <source>
        <strain evidence="3">Cflorida</strain>
    </source>
</reference>
<dbReference type="InterPro" id="IPR000026">
    <property type="entry name" value="N1-like"/>
</dbReference>
<dbReference type="EMBL" id="PEDP01003609">
    <property type="protein sequence ID" value="POS82221.1"/>
    <property type="molecule type" value="Genomic_DNA"/>
</dbReference>
<protein>
    <submittedName>
        <fullName evidence="3">Uncharacterized protein</fullName>
    </submittedName>
</protein>
<dbReference type="AlphaFoldDB" id="A0A2S4PJL5"/>
<dbReference type="GO" id="GO:0004521">
    <property type="term" value="F:RNA endonuclease activity"/>
    <property type="evidence" value="ECO:0007669"/>
    <property type="project" value="InterPro"/>
</dbReference>
<gene>
    <name evidence="3" type="ORF">EPUL_006318</name>
</gene>
<dbReference type="InterPro" id="IPR016191">
    <property type="entry name" value="Ribonuclease/ribotoxin"/>
</dbReference>
<evidence type="ECO:0000313" key="4">
    <source>
        <dbReference type="Proteomes" id="UP000237438"/>
    </source>
</evidence>
<evidence type="ECO:0000313" key="3">
    <source>
        <dbReference type="EMBL" id="POS82221.1"/>
    </source>
</evidence>
<keyword evidence="1" id="KW-0540">Nuclease</keyword>
<comment type="caution">
    <text evidence="3">The sequence shown here is derived from an EMBL/GenBank/DDBJ whole genome shotgun (WGS) entry which is preliminary data.</text>
</comment>
<keyword evidence="2" id="KW-0378">Hydrolase</keyword>
<dbReference type="GO" id="GO:0003723">
    <property type="term" value="F:RNA binding"/>
    <property type="evidence" value="ECO:0007669"/>
    <property type="project" value="InterPro"/>
</dbReference>
<evidence type="ECO:0000256" key="1">
    <source>
        <dbReference type="ARBA" id="ARBA00022722"/>
    </source>
</evidence>
<name>A0A2S4PJL5_9PEZI</name>
<proteinExistence type="predicted"/>
<accession>A0A2S4PJL5</accession>
<dbReference type="Pfam" id="PF00545">
    <property type="entry name" value="Ribonuclease"/>
    <property type="match status" value="1"/>
</dbReference>
<evidence type="ECO:0000256" key="2">
    <source>
        <dbReference type="ARBA" id="ARBA00022801"/>
    </source>
</evidence>
<dbReference type="SUPFAM" id="SSF53933">
    <property type="entry name" value="Microbial ribonucleases"/>
    <property type="match status" value="1"/>
</dbReference>
<organism evidence="3 4">
    <name type="scientific">Erysiphe pulchra</name>
    <dbReference type="NCBI Taxonomy" id="225359"/>
    <lineage>
        <taxon>Eukaryota</taxon>
        <taxon>Fungi</taxon>
        <taxon>Dikarya</taxon>
        <taxon>Ascomycota</taxon>
        <taxon>Pezizomycotina</taxon>
        <taxon>Leotiomycetes</taxon>
        <taxon>Erysiphales</taxon>
        <taxon>Erysiphaceae</taxon>
        <taxon>Erysiphe</taxon>
    </lineage>
</organism>
<feature type="non-terminal residue" evidence="3">
    <location>
        <position position="1"/>
    </location>
</feature>
<dbReference type="Gene3D" id="3.10.450.30">
    <property type="entry name" value="Microbial ribonucleases"/>
    <property type="match status" value="1"/>
</dbReference>
<sequence length="161" mass="18816">FARIAVTVDYFESDVNYVCNREEEICLEKNECSEKDESCGQKNKCQEKKMNCFKEYNCSKEAKVCQKETTKRYGFRCGHKFYNQARILAAAKAACKRIGKNSQLYVFPAIHTIFEFDKDGPYVEWPISRDGHFYNMMKRSKRRLVMTMDCAVVGAVVRHKD</sequence>
<dbReference type="OrthoDB" id="3599051at2759"/>